<dbReference type="InterPro" id="IPR000847">
    <property type="entry name" value="LysR_HTH_N"/>
</dbReference>
<keyword evidence="7" id="KW-1185">Reference proteome</keyword>
<accession>A0A1X7BTF7</accession>
<evidence type="ECO:0000256" key="3">
    <source>
        <dbReference type="ARBA" id="ARBA00023125"/>
    </source>
</evidence>
<dbReference type="NCBIfam" id="NF008352">
    <property type="entry name" value="PRK11139.1"/>
    <property type="match status" value="1"/>
</dbReference>
<dbReference type="Proteomes" id="UP000193224">
    <property type="component" value="Unassembled WGS sequence"/>
</dbReference>
<dbReference type="GO" id="GO:0043565">
    <property type="term" value="F:sequence-specific DNA binding"/>
    <property type="evidence" value="ECO:0007669"/>
    <property type="project" value="TreeGrafter"/>
</dbReference>
<protein>
    <submittedName>
        <fullName evidence="6">Glycine cleavage system transcriptional activator</fullName>
    </submittedName>
</protein>
<evidence type="ECO:0000256" key="1">
    <source>
        <dbReference type="ARBA" id="ARBA00009437"/>
    </source>
</evidence>
<dbReference type="InterPro" id="IPR036388">
    <property type="entry name" value="WH-like_DNA-bd_sf"/>
</dbReference>
<keyword evidence="4" id="KW-0804">Transcription</keyword>
<dbReference type="GO" id="GO:0003700">
    <property type="term" value="F:DNA-binding transcription factor activity"/>
    <property type="evidence" value="ECO:0007669"/>
    <property type="project" value="InterPro"/>
</dbReference>
<feature type="domain" description="HTH lysR-type" evidence="5">
    <location>
        <begin position="6"/>
        <end position="63"/>
    </location>
</feature>
<dbReference type="PROSITE" id="PS50931">
    <property type="entry name" value="HTH_LYSR"/>
    <property type="match status" value="1"/>
</dbReference>
<comment type="similarity">
    <text evidence="1">Belongs to the LysR transcriptional regulatory family.</text>
</comment>
<dbReference type="Pfam" id="PF03466">
    <property type="entry name" value="LysR_substrate"/>
    <property type="match status" value="1"/>
</dbReference>
<dbReference type="PRINTS" id="PR00039">
    <property type="entry name" value="HTHLYSR"/>
</dbReference>
<dbReference type="InterPro" id="IPR036390">
    <property type="entry name" value="WH_DNA-bd_sf"/>
</dbReference>
<dbReference type="Gene3D" id="1.10.10.10">
    <property type="entry name" value="Winged helix-like DNA-binding domain superfamily/Winged helix DNA-binding domain"/>
    <property type="match status" value="1"/>
</dbReference>
<dbReference type="InterPro" id="IPR005119">
    <property type="entry name" value="LysR_subst-bd"/>
</dbReference>
<dbReference type="RefSeq" id="WP_085800866.1">
    <property type="nucleotide sequence ID" value="NZ_FWXB01000010.1"/>
</dbReference>
<dbReference type="AlphaFoldDB" id="A0A1X7BTF7"/>
<dbReference type="InterPro" id="IPR058163">
    <property type="entry name" value="LysR-type_TF_proteobact-type"/>
</dbReference>
<dbReference type="SUPFAM" id="SSF53850">
    <property type="entry name" value="Periplasmic binding protein-like II"/>
    <property type="match status" value="1"/>
</dbReference>
<keyword evidence="3" id="KW-0238">DNA-binding</keyword>
<dbReference type="EMBL" id="FWXB01000010">
    <property type="protein sequence ID" value="SMC12917.1"/>
    <property type="molecule type" value="Genomic_DNA"/>
</dbReference>
<evidence type="ECO:0000259" key="5">
    <source>
        <dbReference type="PROSITE" id="PS50931"/>
    </source>
</evidence>
<evidence type="ECO:0000256" key="4">
    <source>
        <dbReference type="ARBA" id="ARBA00023163"/>
    </source>
</evidence>
<gene>
    <name evidence="6" type="primary">gcvA_13</name>
    <name evidence="6" type="ORF">ROA7745_02750</name>
</gene>
<proteinExistence type="inferred from homology"/>
<name>A0A1X7BTF7_9RHOB</name>
<dbReference type="SUPFAM" id="SSF46785">
    <property type="entry name" value="Winged helix' DNA-binding domain"/>
    <property type="match status" value="1"/>
</dbReference>
<dbReference type="CDD" id="cd08432">
    <property type="entry name" value="PBP2_GcdR_TrpI_HvrB_AmpR_like"/>
    <property type="match status" value="1"/>
</dbReference>
<dbReference type="PANTHER" id="PTHR30537:SF74">
    <property type="entry name" value="HTH-TYPE TRANSCRIPTIONAL REGULATOR TRPI"/>
    <property type="match status" value="1"/>
</dbReference>
<dbReference type="GO" id="GO:0006351">
    <property type="term" value="P:DNA-templated transcription"/>
    <property type="evidence" value="ECO:0007669"/>
    <property type="project" value="TreeGrafter"/>
</dbReference>
<evidence type="ECO:0000313" key="7">
    <source>
        <dbReference type="Proteomes" id="UP000193224"/>
    </source>
</evidence>
<evidence type="ECO:0000313" key="6">
    <source>
        <dbReference type="EMBL" id="SMC12917.1"/>
    </source>
</evidence>
<reference evidence="6 7" key="1">
    <citation type="submission" date="2017-03" db="EMBL/GenBank/DDBJ databases">
        <authorList>
            <person name="Afonso C.L."/>
            <person name="Miller P.J."/>
            <person name="Scott M.A."/>
            <person name="Spackman E."/>
            <person name="Goraichik I."/>
            <person name="Dimitrov K.M."/>
            <person name="Suarez D.L."/>
            <person name="Swayne D.E."/>
        </authorList>
    </citation>
    <scope>NUCLEOTIDE SEQUENCE [LARGE SCALE GENOMIC DNA]</scope>
    <source>
        <strain evidence="6 7">CECT 7745</strain>
    </source>
</reference>
<evidence type="ECO:0000256" key="2">
    <source>
        <dbReference type="ARBA" id="ARBA00023015"/>
    </source>
</evidence>
<keyword evidence="2" id="KW-0805">Transcription regulation</keyword>
<sequence>MSDRFPPLTALRAFDAAARHMSFQEAASELNVTPAALSFQIKSLEEHFGGPLFIRRNRAVDLTEAGRALAPGARDGFTTLAAAWRSARRVTDHASLTITTGPSFTAVWLAPRLFSFAQANPDIELRFSASLTLVDLTRSEVDIAIRFGYGPDSPDVHAESFLDDWVTPMMSPDLAQRYASPTDLADASLIHQDDIRFLDPPCDWPAWFRAAGLPSRDWTGQRYSQADHAIDAAISGAGVILGRGALAARALEQGQLVAPYRTALKTIANYRIICLKGAEHRPQIVAFRDWLTEQTNSVADLARKHDLIDLRDVSSD</sequence>
<dbReference type="Pfam" id="PF00126">
    <property type="entry name" value="HTH_1"/>
    <property type="match status" value="1"/>
</dbReference>
<organism evidence="6 7">
    <name type="scientific">Roseovarius aestuarii</name>
    <dbReference type="NCBI Taxonomy" id="475083"/>
    <lineage>
        <taxon>Bacteria</taxon>
        <taxon>Pseudomonadati</taxon>
        <taxon>Pseudomonadota</taxon>
        <taxon>Alphaproteobacteria</taxon>
        <taxon>Rhodobacterales</taxon>
        <taxon>Roseobacteraceae</taxon>
        <taxon>Roseovarius</taxon>
    </lineage>
</organism>
<dbReference type="OrthoDB" id="9813056at2"/>
<dbReference type="PANTHER" id="PTHR30537">
    <property type="entry name" value="HTH-TYPE TRANSCRIPTIONAL REGULATOR"/>
    <property type="match status" value="1"/>
</dbReference>
<dbReference type="Gene3D" id="3.40.190.10">
    <property type="entry name" value="Periplasmic binding protein-like II"/>
    <property type="match status" value="2"/>
</dbReference>